<dbReference type="EMBL" id="CP025012">
    <property type="protein sequence ID" value="AUW43954.1"/>
    <property type="molecule type" value="Genomic_DNA"/>
</dbReference>
<dbReference type="CDD" id="cd05400">
    <property type="entry name" value="NT_2-5OAS_ClassI-CCAase"/>
    <property type="match status" value="1"/>
</dbReference>
<dbReference type="AlphaFoldDB" id="A0A2K9Z6T8"/>
<evidence type="ECO:0000259" key="5">
    <source>
        <dbReference type="Pfam" id="PF26305"/>
    </source>
</evidence>
<dbReference type="InterPro" id="IPR006116">
    <property type="entry name" value="NT_2-5OAS_ClassI-CCAase"/>
</dbReference>
<keyword evidence="2" id="KW-0548">Nucleotidyltransferase</keyword>
<evidence type="ECO:0000313" key="6">
    <source>
        <dbReference type="EMBL" id="AUW43954.1"/>
    </source>
</evidence>
<evidence type="ECO:0000256" key="4">
    <source>
        <dbReference type="ARBA" id="ARBA00023118"/>
    </source>
</evidence>
<accession>A0A2K9Z6T8</accession>
<keyword evidence="3" id="KW-0547">Nucleotide-binding</keyword>
<dbReference type="Proteomes" id="UP000238523">
    <property type="component" value="Chromosome"/>
</dbReference>
<organism evidence="6 7">
    <name type="scientific">Rhizobium leguminosarum</name>
    <dbReference type="NCBI Taxonomy" id="384"/>
    <lineage>
        <taxon>Bacteria</taxon>
        <taxon>Pseudomonadati</taxon>
        <taxon>Pseudomonadota</taxon>
        <taxon>Alphaproteobacteria</taxon>
        <taxon>Hyphomicrobiales</taxon>
        <taxon>Rhizobiaceae</taxon>
        <taxon>Rhizobium/Agrobacterium group</taxon>
        <taxon>Rhizobium</taxon>
    </lineage>
</organism>
<evidence type="ECO:0000256" key="2">
    <source>
        <dbReference type="ARBA" id="ARBA00022695"/>
    </source>
</evidence>
<dbReference type="GO" id="GO:0016779">
    <property type="term" value="F:nucleotidyltransferase activity"/>
    <property type="evidence" value="ECO:0007669"/>
    <property type="project" value="InterPro"/>
</dbReference>
<dbReference type="Pfam" id="PF26305">
    <property type="entry name" value="CD_NTase_C"/>
    <property type="match status" value="1"/>
</dbReference>
<reference evidence="6 7" key="1">
    <citation type="submission" date="2017-11" db="EMBL/GenBank/DDBJ databases">
        <title>Complete genome of Rhizobium leguminosarum Norway, an ineffective micro-symbiont.</title>
        <authorList>
            <person name="Hoffrichter A."/>
            <person name="Liang J."/>
            <person name="Brachmann A."/>
            <person name="Marin M."/>
        </authorList>
    </citation>
    <scope>NUCLEOTIDE SEQUENCE [LARGE SCALE GENOMIC DNA]</scope>
    <source>
        <strain evidence="6 7">Norway</strain>
    </source>
</reference>
<gene>
    <name evidence="6" type="ORF">CUJ84_Chr003623</name>
</gene>
<evidence type="ECO:0000256" key="3">
    <source>
        <dbReference type="ARBA" id="ARBA00022741"/>
    </source>
</evidence>
<evidence type="ECO:0000256" key="1">
    <source>
        <dbReference type="ARBA" id="ARBA00022679"/>
    </source>
</evidence>
<proteinExistence type="predicted"/>
<evidence type="ECO:0000313" key="7">
    <source>
        <dbReference type="Proteomes" id="UP000238523"/>
    </source>
</evidence>
<protein>
    <recommendedName>
        <fullName evidence="5">cGAS/DncV-like nucleotidyltransferase C-terminal helical domain-containing protein</fullName>
    </recommendedName>
</protein>
<sequence length="297" mass="33527">MAIPENQLVTWSHQPAPGPSRDTYAAVKPALIDRSSPFADKNPDVFLQGSYGNDTNVARDSDVDVVSLIATTFAHDAYTLKAEQYQAFQRNYVGSAAYSYQQYKSDVTAWLTKKFGAGVKSGKKAVFIPAGQNRRDCDVLPAIEYRYYYSFISQAEQSYASGICFYLPDGTQIVNYPKQHSANCISKHQQTNSWFKPTVRVYKNMRNYMVDRGLLADGVAPSYFIEGMLYNAPNHMFGKTFQDTFVATFNFVNEADRSQLKCANGIHLLLGETAVAWRAAQCQVFLDALRKLWQEWQ</sequence>
<keyword evidence="1" id="KW-0808">Transferase</keyword>
<dbReference type="InterPro" id="IPR058909">
    <property type="entry name" value="CD_NTase_C"/>
</dbReference>
<feature type="domain" description="cGAS/DncV-like nucleotidyltransferase C-terminal helical" evidence="5">
    <location>
        <begin position="182"/>
        <end position="294"/>
    </location>
</feature>
<dbReference type="RefSeq" id="WP_105007057.1">
    <property type="nucleotide sequence ID" value="NZ_CP025012.1"/>
</dbReference>
<keyword evidence="4" id="KW-0051">Antiviral defense</keyword>
<dbReference type="GO" id="GO:0051607">
    <property type="term" value="P:defense response to virus"/>
    <property type="evidence" value="ECO:0007669"/>
    <property type="project" value="UniProtKB-KW"/>
</dbReference>
<name>A0A2K9Z6T8_RHILE</name>